<dbReference type="Proteomes" id="UP000288805">
    <property type="component" value="Unassembled WGS sequence"/>
</dbReference>
<proteinExistence type="predicted"/>
<evidence type="ECO:0000256" key="1">
    <source>
        <dbReference type="SAM" id="Phobius"/>
    </source>
</evidence>
<name>A0A438G0W6_VITVI</name>
<evidence type="ECO:0000313" key="2">
    <source>
        <dbReference type="EMBL" id="RVW65846.1"/>
    </source>
</evidence>
<dbReference type="EMBL" id="QGNW01000684">
    <property type="protein sequence ID" value="RVW65846.1"/>
    <property type="molecule type" value="Genomic_DNA"/>
</dbReference>
<evidence type="ECO:0000313" key="3">
    <source>
        <dbReference type="Proteomes" id="UP000288805"/>
    </source>
</evidence>
<reference evidence="2 3" key="1">
    <citation type="journal article" date="2018" name="PLoS Genet.">
        <title>Population sequencing reveals clonal diversity and ancestral inbreeding in the grapevine cultivar Chardonnay.</title>
        <authorList>
            <person name="Roach M.J."/>
            <person name="Johnson D.L."/>
            <person name="Bohlmann J."/>
            <person name="van Vuuren H.J."/>
            <person name="Jones S.J."/>
            <person name="Pretorius I.S."/>
            <person name="Schmidt S.A."/>
            <person name="Borneman A.R."/>
        </authorList>
    </citation>
    <scope>NUCLEOTIDE SEQUENCE [LARGE SCALE GENOMIC DNA]</scope>
    <source>
        <strain evidence="3">cv. Chardonnay</strain>
        <tissue evidence="2">Leaf</tissue>
    </source>
</reference>
<keyword evidence="1" id="KW-1133">Transmembrane helix</keyword>
<sequence length="143" mass="16632">MQRTLTTYRPLDDTYVINVRQQQQLQGRQSPMRRMDDIGDLPIYDPRSTVGRRSRPCPEKWIHVIPVTILLVFFILWWSSYPVWVEMKDKRILSVHRILQPQSLNNTQVDITILASTTSPIASVPQNLTRNNETVAYPVSKAD</sequence>
<dbReference type="AlphaFoldDB" id="A0A438G0W6"/>
<feature type="transmembrane region" description="Helical" evidence="1">
    <location>
        <begin position="61"/>
        <end position="79"/>
    </location>
</feature>
<dbReference type="PANTHER" id="PTHR34189:SF18">
    <property type="entry name" value="SERINE_THREONINE-KINASE RLCKVII PROTEIN"/>
    <property type="match status" value="1"/>
</dbReference>
<keyword evidence="1" id="KW-0812">Transmembrane</keyword>
<keyword evidence="1" id="KW-0472">Membrane</keyword>
<accession>A0A438G0W6</accession>
<dbReference type="PANTHER" id="PTHR34189">
    <property type="entry name" value="TRANSMEMBRANE PROTEIN"/>
    <property type="match status" value="1"/>
</dbReference>
<comment type="caution">
    <text evidence="2">The sequence shown here is derived from an EMBL/GenBank/DDBJ whole genome shotgun (WGS) entry which is preliminary data.</text>
</comment>
<gene>
    <name evidence="2" type="ORF">CK203_007224</name>
</gene>
<protein>
    <submittedName>
        <fullName evidence="2">Uncharacterized protein</fullName>
    </submittedName>
</protein>
<organism evidence="2 3">
    <name type="scientific">Vitis vinifera</name>
    <name type="common">Grape</name>
    <dbReference type="NCBI Taxonomy" id="29760"/>
    <lineage>
        <taxon>Eukaryota</taxon>
        <taxon>Viridiplantae</taxon>
        <taxon>Streptophyta</taxon>
        <taxon>Embryophyta</taxon>
        <taxon>Tracheophyta</taxon>
        <taxon>Spermatophyta</taxon>
        <taxon>Magnoliopsida</taxon>
        <taxon>eudicotyledons</taxon>
        <taxon>Gunneridae</taxon>
        <taxon>Pentapetalae</taxon>
        <taxon>rosids</taxon>
        <taxon>Vitales</taxon>
        <taxon>Vitaceae</taxon>
        <taxon>Viteae</taxon>
        <taxon>Vitis</taxon>
    </lineage>
</organism>